<dbReference type="AlphaFoldDB" id="A0A8X6NI24"/>
<sequence length="126" mass="13648">MRGVSKTTDRSLSPSGNDCQTRHHGSLSSEIQPVSGLLTTEKPLPNLMASQRASSSSCNSPLPIFAVLASGVRNLRWFLAKNILGNLWKTPVRFSPPLLQPQEGLQSPLTLSSSGEVFPYFNLPLS</sequence>
<keyword evidence="3" id="KW-1185">Reference proteome</keyword>
<evidence type="ECO:0000256" key="1">
    <source>
        <dbReference type="SAM" id="MobiDB-lite"/>
    </source>
</evidence>
<feature type="region of interest" description="Disordered" evidence="1">
    <location>
        <begin position="1"/>
        <end position="35"/>
    </location>
</feature>
<name>A0A8X6NI24_NEPPI</name>
<evidence type="ECO:0000313" key="2">
    <source>
        <dbReference type="EMBL" id="GFT15591.1"/>
    </source>
</evidence>
<evidence type="ECO:0000313" key="3">
    <source>
        <dbReference type="Proteomes" id="UP000887013"/>
    </source>
</evidence>
<comment type="caution">
    <text evidence="2">The sequence shown here is derived from an EMBL/GenBank/DDBJ whole genome shotgun (WGS) entry which is preliminary data.</text>
</comment>
<gene>
    <name evidence="2" type="ORF">NPIL_250141</name>
</gene>
<dbReference type="Proteomes" id="UP000887013">
    <property type="component" value="Unassembled WGS sequence"/>
</dbReference>
<protein>
    <submittedName>
        <fullName evidence="2">Uncharacterized protein</fullName>
    </submittedName>
</protein>
<proteinExistence type="predicted"/>
<reference evidence="2" key="1">
    <citation type="submission" date="2020-08" db="EMBL/GenBank/DDBJ databases">
        <title>Multicomponent nature underlies the extraordinary mechanical properties of spider dragline silk.</title>
        <authorList>
            <person name="Kono N."/>
            <person name="Nakamura H."/>
            <person name="Mori M."/>
            <person name="Yoshida Y."/>
            <person name="Ohtoshi R."/>
            <person name="Malay A.D."/>
            <person name="Moran D.A.P."/>
            <person name="Tomita M."/>
            <person name="Numata K."/>
            <person name="Arakawa K."/>
        </authorList>
    </citation>
    <scope>NUCLEOTIDE SEQUENCE</scope>
</reference>
<dbReference type="EMBL" id="BMAW01009785">
    <property type="protein sequence ID" value="GFT15591.1"/>
    <property type="molecule type" value="Genomic_DNA"/>
</dbReference>
<organism evidence="2 3">
    <name type="scientific">Nephila pilipes</name>
    <name type="common">Giant wood spider</name>
    <name type="synonym">Nephila maculata</name>
    <dbReference type="NCBI Taxonomy" id="299642"/>
    <lineage>
        <taxon>Eukaryota</taxon>
        <taxon>Metazoa</taxon>
        <taxon>Ecdysozoa</taxon>
        <taxon>Arthropoda</taxon>
        <taxon>Chelicerata</taxon>
        <taxon>Arachnida</taxon>
        <taxon>Araneae</taxon>
        <taxon>Araneomorphae</taxon>
        <taxon>Entelegynae</taxon>
        <taxon>Araneoidea</taxon>
        <taxon>Nephilidae</taxon>
        <taxon>Nephila</taxon>
    </lineage>
</organism>
<feature type="compositionally biased region" description="Polar residues" evidence="1">
    <location>
        <begin position="10"/>
        <end position="19"/>
    </location>
</feature>
<accession>A0A8X6NI24</accession>